<dbReference type="PANTHER" id="PTHR36074:SF1">
    <property type="entry name" value="ISOPENTENYL-DIPHOSPHATE DELTA-ISOMERASE"/>
    <property type="match status" value="1"/>
</dbReference>
<proteinExistence type="predicted"/>
<keyword evidence="2" id="KW-0472">Membrane</keyword>
<keyword evidence="5" id="KW-1185">Reference proteome</keyword>
<accession>C1EIF0</accession>
<dbReference type="InParanoid" id="C1EIF0"/>
<dbReference type="AlphaFoldDB" id="C1EIF0"/>
<evidence type="ECO:0000256" key="2">
    <source>
        <dbReference type="SAM" id="Phobius"/>
    </source>
</evidence>
<dbReference type="KEGG" id="mis:MICPUN_104406"/>
<evidence type="ECO:0000256" key="3">
    <source>
        <dbReference type="SAM" id="SignalP"/>
    </source>
</evidence>
<dbReference type="PANTHER" id="PTHR36074">
    <property type="entry name" value="ISOPENTENYL-DIPHOSPHATE DELTA-ISOMERASE"/>
    <property type="match status" value="1"/>
</dbReference>
<evidence type="ECO:0000313" key="5">
    <source>
        <dbReference type="Proteomes" id="UP000002009"/>
    </source>
</evidence>
<gene>
    <name evidence="4" type="ORF">MICPUN_104406</name>
</gene>
<dbReference type="GeneID" id="8249521"/>
<keyword evidence="2" id="KW-0812">Transmembrane</keyword>
<protein>
    <submittedName>
        <fullName evidence="4">Uncharacterized protein</fullName>
    </submittedName>
</protein>
<keyword evidence="2" id="KW-1133">Transmembrane helix</keyword>
<feature type="region of interest" description="Disordered" evidence="1">
    <location>
        <begin position="249"/>
        <end position="277"/>
    </location>
</feature>
<feature type="chain" id="PRO_5002906976" evidence="3">
    <location>
        <begin position="33"/>
        <end position="393"/>
    </location>
</feature>
<dbReference type="RefSeq" id="XP_002506412.1">
    <property type="nucleotide sequence ID" value="XM_002506366.1"/>
</dbReference>
<reference evidence="4 5" key="1">
    <citation type="journal article" date="2009" name="Science">
        <title>Green evolution and dynamic adaptations revealed by genomes of the marine picoeukaryotes Micromonas.</title>
        <authorList>
            <person name="Worden A.Z."/>
            <person name="Lee J.H."/>
            <person name="Mock T."/>
            <person name="Rouze P."/>
            <person name="Simmons M.P."/>
            <person name="Aerts A.L."/>
            <person name="Allen A.E."/>
            <person name="Cuvelier M.L."/>
            <person name="Derelle E."/>
            <person name="Everett M.V."/>
            <person name="Foulon E."/>
            <person name="Grimwood J."/>
            <person name="Gundlach H."/>
            <person name="Henrissat B."/>
            <person name="Napoli C."/>
            <person name="McDonald S.M."/>
            <person name="Parker M.S."/>
            <person name="Rombauts S."/>
            <person name="Salamov A."/>
            <person name="Von Dassow P."/>
            <person name="Badger J.H."/>
            <person name="Coutinho P.M."/>
            <person name="Demir E."/>
            <person name="Dubchak I."/>
            <person name="Gentemann C."/>
            <person name="Eikrem W."/>
            <person name="Gready J.E."/>
            <person name="John U."/>
            <person name="Lanier W."/>
            <person name="Lindquist E.A."/>
            <person name="Lucas S."/>
            <person name="Mayer K.F."/>
            <person name="Moreau H."/>
            <person name="Not F."/>
            <person name="Otillar R."/>
            <person name="Panaud O."/>
            <person name="Pangilinan J."/>
            <person name="Paulsen I."/>
            <person name="Piegu B."/>
            <person name="Poliakov A."/>
            <person name="Robbens S."/>
            <person name="Schmutz J."/>
            <person name="Toulza E."/>
            <person name="Wyss T."/>
            <person name="Zelensky A."/>
            <person name="Zhou K."/>
            <person name="Armbrust E.V."/>
            <person name="Bhattacharya D."/>
            <person name="Goodenough U.W."/>
            <person name="Van de Peer Y."/>
            <person name="Grigoriev I.V."/>
        </authorList>
    </citation>
    <scope>NUCLEOTIDE SEQUENCE [LARGE SCALE GENOMIC DNA]</scope>
    <source>
        <strain evidence="5">RCC299 / NOUM17</strain>
    </source>
</reference>
<feature type="compositionally biased region" description="Acidic residues" evidence="1">
    <location>
        <begin position="258"/>
        <end position="272"/>
    </location>
</feature>
<dbReference type="Proteomes" id="UP000002009">
    <property type="component" value="Chromosome 15"/>
</dbReference>
<dbReference type="EMBL" id="CP001333">
    <property type="protein sequence ID" value="ACO67670.1"/>
    <property type="molecule type" value="Genomic_DNA"/>
</dbReference>
<evidence type="ECO:0000313" key="4">
    <source>
        <dbReference type="EMBL" id="ACO67670.1"/>
    </source>
</evidence>
<feature type="transmembrane region" description="Helical" evidence="2">
    <location>
        <begin position="221"/>
        <end position="243"/>
    </location>
</feature>
<organism evidence="4 5">
    <name type="scientific">Micromonas commoda (strain RCC299 / NOUM17 / CCMP2709)</name>
    <name type="common">Picoplanktonic green alga</name>
    <dbReference type="NCBI Taxonomy" id="296587"/>
    <lineage>
        <taxon>Eukaryota</taxon>
        <taxon>Viridiplantae</taxon>
        <taxon>Chlorophyta</taxon>
        <taxon>Mamiellophyceae</taxon>
        <taxon>Mamiellales</taxon>
        <taxon>Mamiellaceae</taxon>
        <taxon>Micromonas</taxon>
    </lineage>
</organism>
<dbReference type="FunCoup" id="C1EIF0">
    <property type="interactions" value="120"/>
</dbReference>
<evidence type="ECO:0000256" key="1">
    <source>
        <dbReference type="SAM" id="MobiDB-lite"/>
    </source>
</evidence>
<sequence length="393" mass="41514">MATTAATKASFTALGLAGGFAVSALAAPHVAAEDHAWMNHATSPTVGYGTVDVANALLAALMPVARCLDMRDATTGKVYDVEIKTIGSQFTTSAIAMRLARNSAMVYSQVVGKWITEMAEIEAEADLHKGVYQRPVPVIQWAEPRKRAMQGFVRETCVQLARRLLERAAVAFLDARTCRKMIKDYARSATRKCVRASWEHGDLTRAGKALSMASTYARANVIVAGGEFVVASTIMAFFCRALYSSRRSGKGFDTADAKDDDTADDEDDEDAGDASTASLPGLAASEKKKGGKKATVAIDDSRLTFVVLELYARMLVGNAARGLCVVAGGAVGAGLVAALRAKDCGSWDPKWCGRMTIVGAALGEIVGASVGTRAQRSVPGVGPVVEALARKRK</sequence>
<keyword evidence="3" id="KW-0732">Signal</keyword>
<dbReference type="STRING" id="296587.C1EIF0"/>
<name>C1EIF0_MICCC</name>
<feature type="signal peptide" evidence="3">
    <location>
        <begin position="1"/>
        <end position="32"/>
    </location>
</feature>